<keyword evidence="1" id="KW-0732">Signal</keyword>
<feature type="chain" id="PRO_5037895025" description="DUF3829 domain-containing protein" evidence="1">
    <location>
        <begin position="22"/>
        <end position="336"/>
    </location>
</feature>
<evidence type="ECO:0000313" key="3">
    <source>
        <dbReference type="Proteomes" id="UP000650081"/>
    </source>
</evidence>
<evidence type="ECO:0000313" key="2">
    <source>
        <dbReference type="EMBL" id="MBC6993225.1"/>
    </source>
</evidence>
<comment type="caution">
    <text evidence="2">The sequence shown here is derived from an EMBL/GenBank/DDBJ whole genome shotgun (WGS) entry which is preliminary data.</text>
</comment>
<proteinExistence type="predicted"/>
<accession>A0A923PFP0</accession>
<sequence length="336" mass="39017">MTKYFTSLLLFLFVLAGSASAQEEMTKPSTNRGSDVATAEDYQRIFKNSFNVELRALAIEALELDEKQTTAFTPIFLDYTQAKNGLMTRRTTLLDDYREEMKEDDTAEDEREETADFIENYWEIDIAEMELQKDYFDRFEDVITGEKALEFFALERMYQNRLNRTILMEKVPTIRYLVPSDYSYQWEMDQYKEWKKVNIDGKVSLDHKFTSTGLSKLLNAAEAMTQAEGIKVNNFDQRKAMVMKKADQLRDNWKSTEHADYARAAFVETASILQEIAQSDRFMSRKAWTDQLSANAKAIKPDVKLTAQADKVYNFFDTAETIVNDLVEQANKQARK</sequence>
<reference evidence="2" key="1">
    <citation type="submission" date="2020-08" db="EMBL/GenBank/DDBJ databases">
        <title>Lewinella bacteria from marine environments.</title>
        <authorList>
            <person name="Zhong Y."/>
        </authorList>
    </citation>
    <scope>NUCLEOTIDE SEQUENCE</scope>
    <source>
        <strain evidence="2">KCTC 42187</strain>
    </source>
</reference>
<protein>
    <recommendedName>
        <fullName evidence="4">DUF3829 domain-containing protein</fullName>
    </recommendedName>
</protein>
<dbReference type="EMBL" id="JACSIT010000061">
    <property type="protein sequence ID" value="MBC6993225.1"/>
    <property type="molecule type" value="Genomic_DNA"/>
</dbReference>
<gene>
    <name evidence="2" type="ORF">H9S92_03560</name>
</gene>
<feature type="signal peptide" evidence="1">
    <location>
        <begin position="1"/>
        <end position="21"/>
    </location>
</feature>
<evidence type="ECO:0000256" key="1">
    <source>
        <dbReference type="SAM" id="SignalP"/>
    </source>
</evidence>
<dbReference type="RefSeq" id="WP_187465342.1">
    <property type="nucleotide sequence ID" value="NZ_JACSIT010000061.1"/>
</dbReference>
<dbReference type="Proteomes" id="UP000650081">
    <property type="component" value="Unassembled WGS sequence"/>
</dbReference>
<organism evidence="2 3">
    <name type="scientific">Neolewinella lacunae</name>
    <dbReference type="NCBI Taxonomy" id="1517758"/>
    <lineage>
        <taxon>Bacteria</taxon>
        <taxon>Pseudomonadati</taxon>
        <taxon>Bacteroidota</taxon>
        <taxon>Saprospiria</taxon>
        <taxon>Saprospirales</taxon>
        <taxon>Lewinellaceae</taxon>
        <taxon>Neolewinella</taxon>
    </lineage>
</organism>
<evidence type="ECO:0008006" key="4">
    <source>
        <dbReference type="Google" id="ProtNLM"/>
    </source>
</evidence>
<dbReference type="AlphaFoldDB" id="A0A923PFP0"/>
<keyword evidence="3" id="KW-1185">Reference proteome</keyword>
<name>A0A923PFP0_9BACT</name>